<evidence type="ECO:0000256" key="2">
    <source>
        <dbReference type="ARBA" id="ARBA00022475"/>
    </source>
</evidence>
<dbReference type="PANTHER" id="PTHR21248">
    <property type="entry name" value="CARDIOLIPIN SYNTHASE"/>
    <property type="match status" value="1"/>
</dbReference>
<keyword evidence="5" id="KW-0677">Repeat</keyword>
<dbReference type="EMBL" id="LQQC01000010">
    <property type="protein sequence ID" value="KXZ58475.1"/>
    <property type="molecule type" value="Genomic_DNA"/>
</dbReference>
<dbReference type="Pfam" id="PF13091">
    <property type="entry name" value="PLDc_2"/>
    <property type="match status" value="2"/>
</dbReference>
<evidence type="ECO:0000256" key="4">
    <source>
        <dbReference type="ARBA" id="ARBA00022692"/>
    </source>
</evidence>
<dbReference type="PROSITE" id="PS50035">
    <property type="entry name" value="PLD"/>
    <property type="match status" value="2"/>
</dbReference>
<dbReference type="EC" id="2.7.8.-" evidence="8"/>
<dbReference type="GO" id="GO:0005886">
    <property type="term" value="C:plasma membrane"/>
    <property type="evidence" value="ECO:0007669"/>
    <property type="project" value="UniProtKB-SubCell"/>
</dbReference>
<keyword evidence="7 9" id="KW-0472">Membrane</keyword>
<evidence type="ECO:0000313" key="11">
    <source>
        <dbReference type="EMBL" id="KXZ58475.1"/>
    </source>
</evidence>
<dbReference type="InterPro" id="IPR022924">
    <property type="entry name" value="Cardiolipin_synthase"/>
</dbReference>
<evidence type="ECO:0000256" key="9">
    <source>
        <dbReference type="SAM" id="Phobius"/>
    </source>
</evidence>
<dbReference type="AlphaFoldDB" id="A0A150H900"/>
<dbReference type="SUPFAM" id="SSF56024">
    <property type="entry name" value="Phospholipase D/nuclease"/>
    <property type="match status" value="2"/>
</dbReference>
<dbReference type="InterPro" id="IPR025202">
    <property type="entry name" value="PLD-like_dom"/>
</dbReference>
<comment type="caution">
    <text evidence="11">The sequence shown here is derived from an EMBL/GenBank/DDBJ whole genome shotgun (WGS) entry which is preliminary data.</text>
</comment>
<dbReference type="RefSeq" id="WP_062021963.1">
    <property type="nucleotide sequence ID" value="NZ_LQQC01000010.1"/>
</dbReference>
<dbReference type="Proteomes" id="UP000243589">
    <property type="component" value="Unassembled WGS sequence"/>
</dbReference>
<keyword evidence="6 9" id="KW-1133">Transmembrane helix</keyword>
<proteinExistence type="predicted"/>
<evidence type="ECO:0000256" key="1">
    <source>
        <dbReference type="ARBA" id="ARBA00004236"/>
    </source>
</evidence>
<feature type="transmembrane region" description="Helical" evidence="9">
    <location>
        <begin position="38"/>
        <end position="61"/>
    </location>
</feature>
<dbReference type="GO" id="GO:0032049">
    <property type="term" value="P:cardiolipin biosynthetic process"/>
    <property type="evidence" value="ECO:0007669"/>
    <property type="project" value="UniProtKB-UniRule"/>
</dbReference>
<keyword evidence="4 9" id="KW-0812">Transmembrane</keyword>
<keyword evidence="3 11" id="KW-0808">Transferase</keyword>
<evidence type="ECO:0000256" key="7">
    <source>
        <dbReference type="ARBA" id="ARBA00023136"/>
    </source>
</evidence>
<comment type="subcellular location">
    <subcellularLocation>
        <location evidence="1">Cell membrane</location>
    </subcellularLocation>
</comment>
<dbReference type="Gene3D" id="3.30.870.10">
    <property type="entry name" value="Endonuclease Chain A"/>
    <property type="match status" value="2"/>
</dbReference>
<evidence type="ECO:0000259" key="10">
    <source>
        <dbReference type="PROSITE" id="PS50035"/>
    </source>
</evidence>
<dbReference type="PATRIC" id="fig|479117.4.peg.1511"/>
<protein>
    <recommendedName>
        <fullName evidence="8">Cardiolipin synthase</fullName>
        <ecNumber evidence="8">2.7.8.-</ecNumber>
    </recommendedName>
</protein>
<gene>
    <name evidence="11" type="primary">ywiE</name>
    <name evidence="11" type="ORF">Bravens_01524</name>
</gene>
<evidence type="ECO:0000256" key="5">
    <source>
        <dbReference type="ARBA" id="ARBA00022737"/>
    </source>
</evidence>
<dbReference type="PANTHER" id="PTHR21248:SF22">
    <property type="entry name" value="PHOSPHOLIPASE D"/>
    <property type="match status" value="1"/>
</dbReference>
<name>A0A150H900_9MICO</name>
<evidence type="ECO:0000256" key="6">
    <source>
        <dbReference type="ARBA" id="ARBA00022989"/>
    </source>
</evidence>
<accession>A0A150H900</accession>
<dbReference type="InterPro" id="IPR001736">
    <property type="entry name" value="PLipase_D/transphosphatidylase"/>
</dbReference>
<evidence type="ECO:0000313" key="12">
    <source>
        <dbReference type="Proteomes" id="UP000243589"/>
    </source>
</evidence>
<feature type="domain" description="PLD phosphodiesterase" evidence="10">
    <location>
        <begin position="401"/>
        <end position="428"/>
    </location>
</feature>
<dbReference type="NCBIfam" id="TIGR04265">
    <property type="entry name" value="bac_cardiolipin"/>
    <property type="match status" value="1"/>
</dbReference>
<feature type="transmembrane region" description="Helical" evidence="9">
    <location>
        <begin position="6"/>
        <end position="26"/>
    </location>
</feature>
<organism evidence="11 12">
    <name type="scientific">Brevibacterium ravenspurgense</name>
    <dbReference type="NCBI Taxonomy" id="479117"/>
    <lineage>
        <taxon>Bacteria</taxon>
        <taxon>Bacillati</taxon>
        <taxon>Actinomycetota</taxon>
        <taxon>Actinomycetes</taxon>
        <taxon>Micrococcales</taxon>
        <taxon>Brevibacteriaceae</taxon>
        <taxon>Brevibacterium</taxon>
    </lineage>
</organism>
<dbReference type="GO" id="GO:0008808">
    <property type="term" value="F:cardiolipin synthase activity"/>
    <property type="evidence" value="ECO:0007669"/>
    <property type="project" value="UniProtKB-UniRule"/>
</dbReference>
<evidence type="ECO:0000256" key="3">
    <source>
        <dbReference type="ARBA" id="ARBA00022679"/>
    </source>
</evidence>
<reference evidence="11 12" key="1">
    <citation type="submission" date="2016-01" db="EMBL/GenBank/DDBJ databases">
        <title>Use of Whole Genome Sequencing to ascertain that Brevibacterium massiliense (Roux, Raoult 2009) is a later heterotypic synonym of Brevibacterium ravenspurgense (Mages 2008).</title>
        <authorList>
            <person name="Bernier A.-M."/>
            <person name="Burdz T."/>
            <person name="Huynh C."/>
            <person name="Pachecho A.L."/>
            <person name="Wiebe D."/>
            <person name="Bonner C."/>
            <person name="Bernard K."/>
        </authorList>
    </citation>
    <scope>NUCLEOTIDE SEQUENCE [LARGE SCALE GENOMIC DNA]</scope>
    <source>
        <strain evidence="11 12">CCUG56047</strain>
    </source>
</reference>
<sequence>MSFWTVMWVIWLVVSYTIKIIAVGVVPENRRPGASMGWLMAILFIPLIGVPLFIMFGSPYVNDRRQRIQAEVNQLLEKGTKDVPDWPEGYEPARDFAQIVQLNRHLTGLPMVDARKLSMSTDYRQVFHDMADAIDAAESYVHVEIYIMSRDAYTEPFFQALGRAAQRGVNVRVLLDHIGSRKYDGFRDMQKWFDSVGIDWELMLPFLPLQGKMRRIDLRNHRKLVVIDGRVGFMGSQNLIESAYGSQKNREAGRHWNDLWVKMSGEVVAELEAVFATDWYSEREEVIDIRPYDFDGRPVPEFEGKDAVVQLVPSGPGFKTEPNLRCFTSLMYLAEKRLSIVSPYFVPDETIKAAIITAAHRGVEVELFVSEKADQFMVEYAQSSYYDNLLEAGVRIYRLPKPQILHTKCFIIDDDYAVFGSSNMDMRSFSLNYEISLMCAEGDFVSGISDVVEEYRARCTELTLDEWRERGLFRRYLESLFRLTSALQ</sequence>
<feature type="domain" description="PLD phosphodiesterase" evidence="10">
    <location>
        <begin position="216"/>
        <end position="243"/>
    </location>
</feature>
<dbReference type="SMART" id="SM00155">
    <property type="entry name" value="PLDc"/>
    <property type="match status" value="2"/>
</dbReference>
<keyword evidence="12" id="KW-1185">Reference proteome</keyword>
<evidence type="ECO:0000256" key="8">
    <source>
        <dbReference type="NCBIfam" id="TIGR04265"/>
    </source>
</evidence>
<keyword evidence="2" id="KW-1003">Cell membrane</keyword>